<accession>A0AAN7D878</accession>
<evidence type="ECO:0000256" key="9">
    <source>
        <dbReference type="SAM" id="MobiDB-lite"/>
    </source>
</evidence>
<feature type="transmembrane region" description="Helical" evidence="10">
    <location>
        <begin position="450"/>
        <end position="477"/>
    </location>
</feature>
<name>A0AAN7D878_9FUNG</name>
<dbReference type="PANTHER" id="PTHR31064:SF30">
    <property type="entry name" value="HIGH-AFFINITY POTASSIUM TRANSPORT PROTEIN-RELATED"/>
    <property type="match status" value="1"/>
</dbReference>
<sequence length="875" mass="99399">MLPNLRNIGGYMKRFYHTKIHFLQLHYLYILLLSFLGSTFFYFQPGTTFAYIDALFMSTSAVTNTGLNTINMSFLSTWQTLVIYFGSFFGSHVMISIIIVYVRRHYFSKRFEDILIFNKAQRLREANRRRFEKNISEMEKQRRKSTGESVKGSKPLRRRLSFISVRSSTKDNDTLPQPVTTTRKKSRFSAPRPLSTGLSHFDLMAHFKKKHSQSIGTDQPMQNLNDSASETHSESDAYPVVHPRQAHVKSISHDMDMTDEDDISMSTLQNNSSHSEEDTLPARPSSDAYTHTHPLGNTTTNPSISSSSHRPNLASSNYNTNHSILFADDSRPHHPTDTAIDDDDEHNNVVSGNQGIAFAENIERQREIARRRLEQDRRFEDILQRIAGETADSTSVHNISSAATANTDQGIMMNIETEDEEMKRIMREPIHKSELTRQQRYRLGGAEYRAIDFLTILVPIYYLFCVLGFGFFLRIYVAASTYAQGVLQTTNAAGSIDPWFFSFFSSLSSFNNLGLSLVDASMTPFQSAPCMLILNMILILAGNTAYAIVLRSIIWILYRITPKTYIMRRETFRYLLDHPRRCYTTLFPATQTKWLLIVLIGITAVEFISFVALNYWLPVLSHLDWGARILDGLFQSVATRNAGYSVVDLMALNPGTQIVFIIAMYISAYPVAISMRNSNVYQERALGIYSGQDNDDSEYEDSNAPNFIHRLKRQPTISSIVTTSRKVLRKPDFFVMTQIQRQLTSEICWVICCIFAICVIESEAILSPSPITMATVIYECVSAFGNVGASTGYPNTSASQAQQYHTLSKVVLIILMYRGRHRGLPAAIDRAVLLPSEQLEQKEQEDHLLRRRNTSISVGDGNGDPVMFYNRSRTL</sequence>
<dbReference type="InterPro" id="IPR004773">
    <property type="entry name" value="K/Na_transp_Trk1/HKT1"/>
</dbReference>
<keyword evidence="12" id="KW-1185">Reference proteome</keyword>
<dbReference type="EC" id="2.3.1.225" evidence="11"/>
<dbReference type="NCBIfam" id="TIGR00934">
    <property type="entry name" value="2a38euk"/>
    <property type="match status" value="1"/>
</dbReference>
<dbReference type="PANTHER" id="PTHR31064">
    <property type="entry name" value="POTASSIUM TRANSPORT PROTEIN DDB_G0292412-RELATED"/>
    <property type="match status" value="1"/>
</dbReference>
<dbReference type="InterPro" id="IPR003445">
    <property type="entry name" value="Cat_transpt"/>
</dbReference>
<keyword evidence="3" id="KW-0633">Potassium transport</keyword>
<feature type="compositionally biased region" description="Polar residues" evidence="9">
    <location>
        <begin position="213"/>
        <end position="228"/>
    </location>
</feature>
<evidence type="ECO:0000256" key="6">
    <source>
        <dbReference type="ARBA" id="ARBA00022989"/>
    </source>
</evidence>
<dbReference type="EMBL" id="JASEJX010000021">
    <property type="protein sequence ID" value="KAK4512642.1"/>
    <property type="molecule type" value="Genomic_DNA"/>
</dbReference>
<evidence type="ECO:0000313" key="12">
    <source>
        <dbReference type="Proteomes" id="UP001304243"/>
    </source>
</evidence>
<dbReference type="GO" id="GO:0140107">
    <property type="term" value="F:high-affinity potassium ion transmembrane transporter activity"/>
    <property type="evidence" value="ECO:0007669"/>
    <property type="project" value="TreeGrafter"/>
</dbReference>
<feature type="region of interest" description="Disordered" evidence="9">
    <location>
        <begin position="167"/>
        <end position="195"/>
    </location>
</feature>
<feature type="region of interest" description="Disordered" evidence="9">
    <location>
        <begin position="134"/>
        <end position="153"/>
    </location>
</feature>
<feature type="transmembrane region" description="Helical" evidence="10">
    <location>
        <begin position="21"/>
        <end position="43"/>
    </location>
</feature>
<keyword evidence="6 10" id="KW-1133">Transmembrane helix</keyword>
<feature type="transmembrane region" description="Helical" evidence="10">
    <location>
        <begin position="532"/>
        <end position="558"/>
    </location>
</feature>
<keyword evidence="2" id="KW-0813">Transport</keyword>
<keyword evidence="11" id="KW-0012">Acyltransferase</keyword>
<evidence type="ECO:0000256" key="2">
    <source>
        <dbReference type="ARBA" id="ARBA00022448"/>
    </source>
</evidence>
<evidence type="ECO:0000256" key="8">
    <source>
        <dbReference type="ARBA" id="ARBA00023136"/>
    </source>
</evidence>
<dbReference type="Proteomes" id="UP001304243">
    <property type="component" value="Unassembled WGS sequence"/>
</dbReference>
<keyword evidence="4 10" id="KW-0812">Transmembrane</keyword>
<dbReference type="Pfam" id="PF02386">
    <property type="entry name" value="TrkH"/>
    <property type="match status" value="1"/>
</dbReference>
<feature type="transmembrane region" description="Helical" evidence="10">
    <location>
        <begin position="594"/>
        <end position="617"/>
    </location>
</feature>
<feature type="compositionally biased region" description="Polar residues" evidence="9">
    <location>
        <begin position="309"/>
        <end position="323"/>
    </location>
</feature>
<dbReference type="InterPro" id="IPR051143">
    <property type="entry name" value="TrkH_K-transport"/>
</dbReference>
<comment type="subcellular location">
    <subcellularLocation>
        <location evidence="1">Membrane</location>
        <topology evidence="1">Multi-pass membrane protein</topology>
    </subcellularLocation>
</comment>
<evidence type="ECO:0000256" key="3">
    <source>
        <dbReference type="ARBA" id="ARBA00022538"/>
    </source>
</evidence>
<feature type="transmembrane region" description="Helical" evidence="10">
    <location>
        <begin position="81"/>
        <end position="102"/>
    </location>
</feature>
<evidence type="ECO:0000313" key="11">
    <source>
        <dbReference type="EMBL" id="KAK4512642.1"/>
    </source>
</evidence>
<keyword evidence="8 10" id="KW-0472">Membrane</keyword>
<keyword evidence="5" id="KW-0630">Potassium</keyword>
<reference evidence="11 12" key="1">
    <citation type="submission" date="2022-11" db="EMBL/GenBank/DDBJ databases">
        <title>Mucor velutinosus strain NIH1002 WGS.</title>
        <authorList>
            <person name="Subramanian P."/>
            <person name="Mullikin J.C."/>
            <person name="Segre J.A."/>
            <person name="Zelazny A.M."/>
        </authorList>
    </citation>
    <scope>NUCLEOTIDE SEQUENCE [LARGE SCALE GENOMIC DNA]</scope>
    <source>
        <strain evidence="11 12">NIH1002</strain>
    </source>
</reference>
<dbReference type="GO" id="GO:0005886">
    <property type="term" value="C:plasma membrane"/>
    <property type="evidence" value="ECO:0007669"/>
    <property type="project" value="TreeGrafter"/>
</dbReference>
<dbReference type="GO" id="GO:0030007">
    <property type="term" value="P:intracellular potassium ion homeostasis"/>
    <property type="evidence" value="ECO:0007669"/>
    <property type="project" value="TreeGrafter"/>
</dbReference>
<dbReference type="AlphaFoldDB" id="A0AAN7D878"/>
<proteinExistence type="predicted"/>
<dbReference type="RefSeq" id="XP_064679308.1">
    <property type="nucleotide sequence ID" value="XM_064822708.1"/>
</dbReference>
<evidence type="ECO:0000256" key="4">
    <source>
        <dbReference type="ARBA" id="ARBA00022692"/>
    </source>
</evidence>
<keyword evidence="7" id="KW-0406">Ion transport</keyword>
<comment type="caution">
    <text evidence="11">The sequence shown here is derived from an EMBL/GenBank/DDBJ whole genome shotgun (WGS) entry which is preliminary data.</text>
</comment>
<keyword evidence="11" id="KW-0808">Transferase</keyword>
<evidence type="ECO:0000256" key="7">
    <source>
        <dbReference type="ARBA" id="ARBA00023065"/>
    </source>
</evidence>
<dbReference type="GO" id="GO:1990573">
    <property type="term" value="P:potassium ion import across plasma membrane"/>
    <property type="evidence" value="ECO:0007669"/>
    <property type="project" value="TreeGrafter"/>
</dbReference>
<evidence type="ECO:0000256" key="1">
    <source>
        <dbReference type="ARBA" id="ARBA00004141"/>
    </source>
</evidence>
<dbReference type="GeneID" id="89947048"/>
<protein>
    <submittedName>
        <fullName evidence="11">Palmitoyltransferase swf1</fullName>
        <ecNumber evidence="11">2.3.1.225</ecNumber>
    </submittedName>
</protein>
<dbReference type="GO" id="GO:0019706">
    <property type="term" value="F:protein-cysteine S-palmitoyltransferase activity"/>
    <property type="evidence" value="ECO:0007669"/>
    <property type="project" value="UniProtKB-EC"/>
</dbReference>
<evidence type="ECO:0000256" key="10">
    <source>
        <dbReference type="SAM" id="Phobius"/>
    </source>
</evidence>
<feature type="region of interest" description="Disordered" evidence="9">
    <location>
        <begin position="265"/>
        <end position="347"/>
    </location>
</feature>
<feature type="transmembrane region" description="Helical" evidence="10">
    <location>
        <begin position="658"/>
        <end position="675"/>
    </location>
</feature>
<organism evidence="11 12">
    <name type="scientific">Mucor velutinosus</name>
    <dbReference type="NCBI Taxonomy" id="708070"/>
    <lineage>
        <taxon>Eukaryota</taxon>
        <taxon>Fungi</taxon>
        <taxon>Fungi incertae sedis</taxon>
        <taxon>Mucoromycota</taxon>
        <taxon>Mucoromycotina</taxon>
        <taxon>Mucoromycetes</taxon>
        <taxon>Mucorales</taxon>
        <taxon>Mucorineae</taxon>
        <taxon>Mucoraceae</taxon>
        <taxon>Mucor</taxon>
    </lineage>
</organism>
<evidence type="ECO:0000256" key="5">
    <source>
        <dbReference type="ARBA" id="ARBA00022958"/>
    </source>
</evidence>
<gene>
    <name evidence="11" type="primary">SWF1</name>
    <name evidence="11" type="ORF">ATC70_003346</name>
</gene>
<feature type="region of interest" description="Disordered" evidence="9">
    <location>
        <begin position="209"/>
        <end position="238"/>
    </location>
</feature>